<keyword evidence="10" id="KW-0675">Receptor</keyword>
<keyword evidence="4 7" id="KW-0812">Transmembrane</keyword>
<evidence type="ECO:0000313" key="11">
    <source>
        <dbReference type="Proteomes" id="UP000315827"/>
    </source>
</evidence>
<dbReference type="AlphaFoldDB" id="A0A5C6KMF1"/>
<keyword evidence="2 7" id="KW-0813">Transport</keyword>
<comment type="caution">
    <text evidence="10">The sequence shown here is derived from an EMBL/GenBank/DDBJ whole genome shotgun (WGS) entry which is preliminary data.</text>
</comment>
<keyword evidence="3 7" id="KW-1134">Transmembrane beta strand</keyword>
<evidence type="ECO:0000256" key="8">
    <source>
        <dbReference type="SAM" id="Phobius"/>
    </source>
</evidence>
<dbReference type="Proteomes" id="UP000315827">
    <property type="component" value="Unassembled WGS sequence"/>
</dbReference>
<dbReference type="Gene3D" id="2.170.130.10">
    <property type="entry name" value="TonB-dependent receptor, plug domain"/>
    <property type="match status" value="1"/>
</dbReference>
<dbReference type="InterPro" id="IPR023996">
    <property type="entry name" value="TonB-dep_OMP_SusC/RagA"/>
</dbReference>
<dbReference type="Gene3D" id="2.40.170.20">
    <property type="entry name" value="TonB-dependent receptor, beta-barrel domain"/>
    <property type="match status" value="1"/>
</dbReference>
<reference evidence="10 11" key="1">
    <citation type="submission" date="2019-07" db="EMBL/GenBank/DDBJ databases">
        <title>Genome sequencing of Parabacteroides distasonis iSURF_7.</title>
        <authorList>
            <person name="Degefu H.N."/>
            <person name="Ruoff K.L."/>
            <person name="Price C.E."/>
            <person name="Valls R.A."/>
            <person name="O'Toole G.A."/>
        </authorList>
    </citation>
    <scope>NUCLEOTIDE SEQUENCE [LARGE SCALE GENOMIC DNA]</scope>
    <source>
        <strain evidence="10 11">CFPLTA003_1B</strain>
    </source>
</reference>
<dbReference type="Gene3D" id="2.60.40.1120">
    <property type="entry name" value="Carboxypeptidase-like, regulatory domain"/>
    <property type="match status" value="1"/>
</dbReference>
<feature type="transmembrane region" description="Helical" evidence="8">
    <location>
        <begin position="21"/>
        <end position="37"/>
    </location>
</feature>
<feature type="domain" description="Secretin/TonB short N-terminal" evidence="9">
    <location>
        <begin position="65"/>
        <end position="117"/>
    </location>
</feature>
<comment type="subcellular location">
    <subcellularLocation>
        <location evidence="1 7">Cell outer membrane</location>
        <topology evidence="1 7">Multi-pass membrane protein</topology>
    </subcellularLocation>
</comment>
<dbReference type="InterPro" id="IPR039426">
    <property type="entry name" value="TonB-dep_rcpt-like"/>
</dbReference>
<evidence type="ECO:0000256" key="7">
    <source>
        <dbReference type="PROSITE-ProRule" id="PRU01360"/>
    </source>
</evidence>
<dbReference type="SMART" id="SM00965">
    <property type="entry name" value="STN"/>
    <property type="match status" value="1"/>
</dbReference>
<dbReference type="Pfam" id="PF07715">
    <property type="entry name" value="Plug"/>
    <property type="match status" value="1"/>
</dbReference>
<dbReference type="Pfam" id="PF13715">
    <property type="entry name" value="CarbopepD_reg_2"/>
    <property type="match status" value="1"/>
</dbReference>
<evidence type="ECO:0000259" key="9">
    <source>
        <dbReference type="SMART" id="SM00965"/>
    </source>
</evidence>
<dbReference type="NCBIfam" id="TIGR04057">
    <property type="entry name" value="SusC_RagA_signa"/>
    <property type="match status" value="1"/>
</dbReference>
<evidence type="ECO:0000256" key="2">
    <source>
        <dbReference type="ARBA" id="ARBA00022448"/>
    </source>
</evidence>
<accession>A0A5C6KMF1</accession>
<keyword evidence="5 7" id="KW-0472">Membrane</keyword>
<evidence type="ECO:0000256" key="1">
    <source>
        <dbReference type="ARBA" id="ARBA00004571"/>
    </source>
</evidence>
<evidence type="ECO:0000256" key="6">
    <source>
        <dbReference type="ARBA" id="ARBA00023237"/>
    </source>
</evidence>
<organism evidence="10 11">
    <name type="scientific">Parabacteroides distasonis</name>
    <dbReference type="NCBI Taxonomy" id="823"/>
    <lineage>
        <taxon>Bacteria</taxon>
        <taxon>Pseudomonadati</taxon>
        <taxon>Bacteroidota</taxon>
        <taxon>Bacteroidia</taxon>
        <taxon>Bacteroidales</taxon>
        <taxon>Tannerellaceae</taxon>
        <taxon>Parabacteroides</taxon>
    </lineage>
</organism>
<dbReference type="InterPro" id="IPR008969">
    <property type="entry name" value="CarboxyPept-like_regulatory"/>
</dbReference>
<dbReference type="NCBIfam" id="TIGR04056">
    <property type="entry name" value="OMP_RagA_SusC"/>
    <property type="match status" value="1"/>
</dbReference>
<evidence type="ECO:0000313" key="10">
    <source>
        <dbReference type="EMBL" id="TWV62811.1"/>
    </source>
</evidence>
<dbReference type="InterPro" id="IPR012910">
    <property type="entry name" value="Plug_dom"/>
</dbReference>
<proteinExistence type="inferred from homology"/>
<dbReference type="InterPro" id="IPR036942">
    <property type="entry name" value="Beta-barrel_TonB_sf"/>
</dbReference>
<name>A0A5C6KMF1_PARDI</name>
<dbReference type="PROSITE" id="PS52016">
    <property type="entry name" value="TONB_DEPENDENT_REC_3"/>
    <property type="match status" value="1"/>
</dbReference>
<dbReference type="EMBL" id="VOHW01000003">
    <property type="protein sequence ID" value="TWV62811.1"/>
    <property type="molecule type" value="Genomic_DNA"/>
</dbReference>
<evidence type="ECO:0000256" key="4">
    <source>
        <dbReference type="ARBA" id="ARBA00022692"/>
    </source>
</evidence>
<dbReference type="SUPFAM" id="SSF56935">
    <property type="entry name" value="Porins"/>
    <property type="match status" value="1"/>
</dbReference>
<dbReference type="FunFam" id="2.60.40.1120:FF:000003">
    <property type="entry name" value="Outer membrane protein Omp121"/>
    <property type="match status" value="1"/>
</dbReference>
<dbReference type="SUPFAM" id="SSF49464">
    <property type="entry name" value="Carboxypeptidase regulatory domain-like"/>
    <property type="match status" value="1"/>
</dbReference>
<dbReference type="Pfam" id="PF07660">
    <property type="entry name" value="STN"/>
    <property type="match status" value="1"/>
</dbReference>
<sequence>MEKYHRITTSNRIIRIMKISYLFLILCGNCLWANMMFSQEAKVTIHATNIQLEKLLSEIENQTDYLFIYSKGNVAVDKYKVSINATNQPVKDVLDRALDGSPIRYVMEGTHIVLSHASPRAEGGASNRGQGDIKVSGVIIDQNGEPLIGANVQEKGTTNGTITDLDGRFSLLVPSGTTLEISYIGYLSQEVKISEKITDLRIVMREDSQSLDEVVVVGYGVQKKKLVTGATVQVKGDDIQKLSTNSALGALQSQTPGVQIRQSSGLPGEGFKVNVRGIGTIGDSAPLYVIDGIAGGDINALNPSDIESIDVLKDAASAAIYGARAANGVILVTTKQGRAGKVQISYDGYVGWQKVSKYPDLLNARQYMEIEDMMQVGDGNEPYDWKRLLPGYIYDSVMSGAWNGTDWMREMSNEGAMTQNHSVNLTGGSESSKFAMGLSYTHQEGIFGNPVDPTYERYTARMNSEHVLLRIKDFEAIKIGENLTYSFSNRKNMTSIGDIYGNDIHNALVANPLMPMYSQDGELYDQPAKNAEGWTFDGTAFNPIALMTASSSGNNQAKRYNLQGNLFLEIQPIKNLKWRSVFGYKMTSNSRRSYNNIYYVGSQNQRTTDQVSQSMSSFHSFTWENTISYSWKINEDHVFDAVLGQSIEKWGLGENLSGSSENTLFPGRFDYAWIDNANPTALNNISLSGYPSSRGGLASFFGRINYNYKEKYMASVVMRSDGSSNFARGHRWGYFPSVSAGWVITNEDFMESLRENGLDFLKIRGSWGRNGNSSIDNFQYLATIASDSENQYYFGTDKLTPSTGSYADILPNEEVTWETSEQLDFGFDARVLDSRLGIAFDWYKKTTKDWLVAAPIPALYGTGAPYINGGDVQNKGVEIALNWNDQIGDFSYGVAFNIGTNKNEVTRIANTEGIIHGPANVLSQATDEMFRAQVGFPIGYFWGFQTEGVFQNQAQIDDYRSAGKGILQENVQPGDLIFSDTNHDGAITDDDKVMMGDPNPNVTSGLTLTLGYKGFDFAVTAYGAFGHQIAKSYRSYADSPQENFTTDIYGVWTGEGTSNKLPRLTNGSNPNWQEVSDIVIENADYVKISNITFGYDFQKLFPAMPFSQARLYVTAQNLFTVTGYSGLDPEVGYSGNDSFEWGSGVDLGFYPSPKTFLIGVNLKF</sequence>
<keyword evidence="6 7" id="KW-0998">Cell outer membrane</keyword>
<keyword evidence="8" id="KW-1133">Transmembrane helix</keyword>
<dbReference type="InterPro" id="IPR037066">
    <property type="entry name" value="Plug_dom_sf"/>
</dbReference>
<dbReference type="InterPro" id="IPR023997">
    <property type="entry name" value="TonB-dep_OMP_SusC/RagA_CS"/>
</dbReference>
<dbReference type="GO" id="GO:0009279">
    <property type="term" value="C:cell outer membrane"/>
    <property type="evidence" value="ECO:0007669"/>
    <property type="project" value="UniProtKB-SubCell"/>
</dbReference>
<comment type="similarity">
    <text evidence="7">Belongs to the TonB-dependent receptor family.</text>
</comment>
<evidence type="ECO:0000256" key="5">
    <source>
        <dbReference type="ARBA" id="ARBA00023136"/>
    </source>
</evidence>
<evidence type="ECO:0000256" key="3">
    <source>
        <dbReference type="ARBA" id="ARBA00022452"/>
    </source>
</evidence>
<protein>
    <submittedName>
        <fullName evidence="10">TonB-dependent receptor</fullName>
    </submittedName>
</protein>
<gene>
    <name evidence="10" type="ORF">FSA05_07185</name>
</gene>
<dbReference type="InterPro" id="IPR011662">
    <property type="entry name" value="Secretin/TonB_short_N"/>
</dbReference>